<organism evidence="1 2">
    <name type="scientific">Candolleomyces aberdarensis</name>
    <dbReference type="NCBI Taxonomy" id="2316362"/>
    <lineage>
        <taxon>Eukaryota</taxon>
        <taxon>Fungi</taxon>
        <taxon>Dikarya</taxon>
        <taxon>Basidiomycota</taxon>
        <taxon>Agaricomycotina</taxon>
        <taxon>Agaricomycetes</taxon>
        <taxon>Agaricomycetidae</taxon>
        <taxon>Agaricales</taxon>
        <taxon>Agaricineae</taxon>
        <taxon>Psathyrellaceae</taxon>
        <taxon>Candolleomyces</taxon>
    </lineage>
</organism>
<reference evidence="1 2" key="1">
    <citation type="submission" date="2019-01" db="EMBL/GenBank/DDBJ databases">
        <title>Draft genome sequence of Psathyrella aberdarensis IHI B618.</title>
        <authorList>
            <person name="Buettner E."/>
            <person name="Kellner H."/>
        </authorList>
    </citation>
    <scope>NUCLEOTIDE SEQUENCE [LARGE SCALE GENOMIC DNA]</scope>
    <source>
        <strain evidence="1 2">IHI B618</strain>
    </source>
</reference>
<gene>
    <name evidence="1" type="ORF">EST38_g14675</name>
</gene>
<dbReference type="AlphaFoldDB" id="A0A4Q2CXP2"/>
<evidence type="ECO:0000313" key="2">
    <source>
        <dbReference type="Proteomes" id="UP000290288"/>
    </source>
</evidence>
<keyword evidence="2" id="KW-1185">Reference proteome</keyword>
<protein>
    <submittedName>
        <fullName evidence="1">Uncharacterized protein</fullName>
    </submittedName>
</protein>
<proteinExistence type="predicted"/>
<dbReference type="Proteomes" id="UP000290288">
    <property type="component" value="Unassembled WGS sequence"/>
</dbReference>
<dbReference type="EMBL" id="SDEE01002236">
    <property type="protein sequence ID" value="RXW11179.1"/>
    <property type="molecule type" value="Genomic_DNA"/>
</dbReference>
<name>A0A4Q2CXP2_9AGAR</name>
<evidence type="ECO:0000313" key="1">
    <source>
        <dbReference type="EMBL" id="RXW11179.1"/>
    </source>
</evidence>
<feature type="non-terminal residue" evidence="1">
    <location>
        <position position="1"/>
    </location>
</feature>
<comment type="caution">
    <text evidence="1">The sequence shown here is derived from an EMBL/GenBank/DDBJ whole genome shotgun (WGS) entry which is preliminary data.</text>
</comment>
<accession>A0A4Q2CXP2</accession>
<sequence>DDHQDDAHYYLDASYHDLHPQDYQDYAHQHLDPSYHFFDFYPHFQQQY</sequence>